<sequence length="36" mass="3687">MPCVVDVKTASTGLRDGQRVRVDGAAGTITLLADAE</sequence>
<name>A0ABX8D3S9_9NOCA</name>
<organism evidence="1 2">
    <name type="scientific">Nocardia tengchongensis</name>
    <dbReference type="NCBI Taxonomy" id="2055889"/>
    <lineage>
        <taxon>Bacteria</taxon>
        <taxon>Bacillati</taxon>
        <taxon>Actinomycetota</taxon>
        <taxon>Actinomycetes</taxon>
        <taxon>Mycobacteriales</taxon>
        <taxon>Nocardiaceae</taxon>
        <taxon>Nocardia</taxon>
    </lineage>
</organism>
<dbReference type="EMBL" id="CP074371">
    <property type="protein sequence ID" value="QVI25350.1"/>
    <property type="molecule type" value="Genomic_DNA"/>
</dbReference>
<reference evidence="1 2" key="1">
    <citation type="submission" date="2021-04" db="EMBL/GenBank/DDBJ databases">
        <title>Nocardia tengchongensis.</title>
        <authorList>
            <person name="Zhuang k."/>
            <person name="Ran Y."/>
            <person name="Li W."/>
        </authorList>
    </citation>
    <scope>NUCLEOTIDE SEQUENCE [LARGE SCALE GENOMIC DNA]</scope>
    <source>
        <strain evidence="1 2">CFH S0057</strain>
    </source>
</reference>
<dbReference type="SUPFAM" id="SSF52009">
    <property type="entry name" value="Phosphohistidine domain"/>
    <property type="match status" value="1"/>
</dbReference>
<accession>A0ABX8D3S9</accession>
<dbReference type="InterPro" id="IPR036637">
    <property type="entry name" value="Phosphohistidine_dom_sf"/>
</dbReference>
<evidence type="ECO:0000313" key="1">
    <source>
        <dbReference type="EMBL" id="QVI25350.1"/>
    </source>
</evidence>
<protein>
    <submittedName>
        <fullName evidence="1">Uncharacterized protein</fullName>
    </submittedName>
</protein>
<dbReference type="Gene3D" id="3.50.30.10">
    <property type="entry name" value="Phosphohistidine domain"/>
    <property type="match status" value="1"/>
</dbReference>
<evidence type="ECO:0000313" key="2">
    <source>
        <dbReference type="Proteomes" id="UP000683310"/>
    </source>
</evidence>
<gene>
    <name evidence="1" type="ORF">KHQ06_35235</name>
</gene>
<dbReference type="Proteomes" id="UP000683310">
    <property type="component" value="Chromosome"/>
</dbReference>
<keyword evidence="2" id="KW-1185">Reference proteome</keyword>
<proteinExistence type="predicted"/>